<dbReference type="InterPro" id="IPR036737">
    <property type="entry name" value="OmpA-like_sf"/>
</dbReference>
<organism evidence="6 7">
    <name type="scientific">Rhodobacter calidifons</name>
    <dbReference type="NCBI Taxonomy" id="2715277"/>
    <lineage>
        <taxon>Bacteria</taxon>
        <taxon>Pseudomonadati</taxon>
        <taxon>Pseudomonadota</taxon>
        <taxon>Alphaproteobacteria</taxon>
        <taxon>Rhodobacterales</taxon>
        <taxon>Rhodobacter group</taxon>
        <taxon>Rhodobacter</taxon>
    </lineage>
</organism>
<evidence type="ECO:0000259" key="5">
    <source>
        <dbReference type="PROSITE" id="PS51123"/>
    </source>
</evidence>
<dbReference type="Proteomes" id="UP001515660">
    <property type="component" value="Unassembled WGS sequence"/>
</dbReference>
<dbReference type="PRINTS" id="PR01021">
    <property type="entry name" value="OMPADOMAIN"/>
</dbReference>
<evidence type="ECO:0000256" key="4">
    <source>
        <dbReference type="SAM" id="SignalP"/>
    </source>
</evidence>
<reference evidence="6 7" key="1">
    <citation type="journal article" date="2022" name="Microorganisms">
        <title>Genome Sequence and Characterization of a Xanthorhodopsin-Containing, Aerobic Anoxygenic Phototrophic Rhodobacter Species, Isolated from Mesophilic Conditions at Yellowstone National Park.</title>
        <authorList>
            <person name="Kyndt J.A."/>
            <person name="Robertson S."/>
            <person name="Shoffstall I.B."/>
            <person name="Ramaley R.F."/>
            <person name="Meyer T.E."/>
        </authorList>
    </citation>
    <scope>NUCLEOTIDE SEQUENCE [LARGE SCALE GENOMIC DNA]</scope>
    <source>
        <strain evidence="6 7">M37P</strain>
    </source>
</reference>
<dbReference type="PROSITE" id="PS51123">
    <property type="entry name" value="OMPA_2"/>
    <property type="match status" value="1"/>
</dbReference>
<dbReference type="InterPro" id="IPR006664">
    <property type="entry name" value="OMP_bac"/>
</dbReference>
<comment type="subcellular location">
    <subcellularLocation>
        <location evidence="1">Cell outer membrane</location>
    </subcellularLocation>
</comment>
<evidence type="ECO:0000256" key="1">
    <source>
        <dbReference type="ARBA" id="ARBA00004442"/>
    </source>
</evidence>
<dbReference type="InterPro" id="IPR006665">
    <property type="entry name" value="OmpA-like"/>
</dbReference>
<evidence type="ECO:0000313" key="7">
    <source>
        <dbReference type="Proteomes" id="UP001515660"/>
    </source>
</evidence>
<evidence type="ECO:0000256" key="2">
    <source>
        <dbReference type="ARBA" id="ARBA00023136"/>
    </source>
</evidence>
<feature type="signal peptide" evidence="4">
    <location>
        <begin position="1"/>
        <end position="15"/>
    </location>
</feature>
<sequence length="310" mass="32104">MLPLILLALASPAAALTLKLPAEVLDQEVRSESPGSYALPTGPFDGTGVPSRVVEGALDQRALRLAAPGQTTLAILAPLREQVVAAGYEVIFECDARRCGGFDFRFGTDVMPEPDMHVDLADFRFLSAVSGDEAVSILVSRSAGAAYVQITRVTEAPLTTAPAPAVVALPDPTAPTVSEPLDPAAAAIRAALDQAGFAVLDDLVFASGAAALAEGDYASLAAVAAWLQANPGATIALVGHTDASGSLAANIALSERRAQSVVDALTRTHGTDRTRVTAKGVGYLAPRATNQTEEGRQKNRRVEVIVTSTR</sequence>
<feature type="chain" id="PRO_5046482077" evidence="4">
    <location>
        <begin position="16"/>
        <end position="310"/>
    </location>
</feature>
<proteinExistence type="predicted"/>
<protein>
    <submittedName>
        <fullName evidence="6">OmpA family protein</fullName>
    </submittedName>
</protein>
<keyword evidence="7" id="KW-1185">Reference proteome</keyword>
<evidence type="ECO:0000313" key="6">
    <source>
        <dbReference type="EMBL" id="NHB76363.1"/>
    </source>
</evidence>
<dbReference type="EMBL" id="JAANHS010000003">
    <property type="protein sequence ID" value="NHB76363.1"/>
    <property type="molecule type" value="Genomic_DNA"/>
</dbReference>
<keyword evidence="4" id="KW-0732">Signal</keyword>
<dbReference type="InterPro" id="IPR050330">
    <property type="entry name" value="Bact_OuterMem_StrucFunc"/>
</dbReference>
<keyword evidence="2 3" id="KW-0472">Membrane</keyword>
<accession>A0ABX0G662</accession>
<dbReference type="CDD" id="cd07185">
    <property type="entry name" value="OmpA_C-like"/>
    <property type="match status" value="1"/>
</dbReference>
<dbReference type="PANTHER" id="PTHR30329:SF20">
    <property type="entry name" value="EXPORTED PROTEIN"/>
    <property type="match status" value="1"/>
</dbReference>
<feature type="domain" description="OmpA-like" evidence="5">
    <location>
        <begin position="192"/>
        <end position="310"/>
    </location>
</feature>
<dbReference type="PANTHER" id="PTHR30329">
    <property type="entry name" value="STATOR ELEMENT OF FLAGELLAR MOTOR COMPLEX"/>
    <property type="match status" value="1"/>
</dbReference>
<dbReference type="Gene3D" id="3.30.1330.60">
    <property type="entry name" value="OmpA-like domain"/>
    <property type="match status" value="1"/>
</dbReference>
<gene>
    <name evidence="6" type="ORF">G8O29_06340</name>
</gene>
<dbReference type="SUPFAM" id="SSF103088">
    <property type="entry name" value="OmpA-like"/>
    <property type="match status" value="1"/>
</dbReference>
<evidence type="ECO:0000256" key="3">
    <source>
        <dbReference type="PROSITE-ProRule" id="PRU00473"/>
    </source>
</evidence>
<dbReference type="Pfam" id="PF00691">
    <property type="entry name" value="OmpA"/>
    <property type="match status" value="1"/>
</dbReference>
<comment type="caution">
    <text evidence="6">The sequence shown here is derived from an EMBL/GenBank/DDBJ whole genome shotgun (WGS) entry which is preliminary data.</text>
</comment>
<name>A0ABX0G662_9RHOB</name>